<accession>A0A4C1ZP09</accession>
<feature type="compositionally biased region" description="Polar residues" evidence="1">
    <location>
        <begin position="172"/>
        <end position="184"/>
    </location>
</feature>
<evidence type="ECO:0000256" key="1">
    <source>
        <dbReference type="SAM" id="MobiDB-lite"/>
    </source>
</evidence>
<proteinExistence type="predicted"/>
<dbReference type="AlphaFoldDB" id="A0A4C1ZP09"/>
<keyword evidence="3" id="KW-1185">Reference proteome</keyword>
<feature type="region of interest" description="Disordered" evidence="1">
    <location>
        <begin position="169"/>
        <end position="192"/>
    </location>
</feature>
<evidence type="ECO:0000313" key="3">
    <source>
        <dbReference type="Proteomes" id="UP000299102"/>
    </source>
</evidence>
<gene>
    <name evidence="2" type="ORF">EVAR_64708_1</name>
</gene>
<sequence>MAIISRCSLSCSFFLHTIIKILFLLVHLALAYRFEHVVGDRDRAKFVDNPPTPRDFARPHRPRRFGAGVVLTLYVRLADASDHHFEHENISHCAPQLRLQTTRLAQFCDAAIDLTQQYNARNPDTLNCPRRHAIVACHVHVTNTKPRARAMQLPWKVNDRAQRELARETQQHARSSGRNGTVLRQRTWKGAA</sequence>
<evidence type="ECO:0000313" key="2">
    <source>
        <dbReference type="EMBL" id="GBP89072.1"/>
    </source>
</evidence>
<protein>
    <submittedName>
        <fullName evidence="2">Uncharacterized protein</fullName>
    </submittedName>
</protein>
<organism evidence="2 3">
    <name type="scientific">Eumeta variegata</name>
    <name type="common">Bagworm moth</name>
    <name type="synonym">Eumeta japonica</name>
    <dbReference type="NCBI Taxonomy" id="151549"/>
    <lineage>
        <taxon>Eukaryota</taxon>
        <taxon>Metazoa</taxon>
        <taxon>Ecdysozoa</taxon>
        <taxon>Arthropoda</taxon>
        <taxon>Hexapoda</taxon>
        <taxon>Insecta</taxon>
        <taxon>Pterygota</taxon>
        <taxon>Neoptera</taxon>
        <taxon>Endopterygota</taxon>
        <taxon>Lepidoptera</taxon>
        <taxon>Glossata</taxon>
        <taxon>Ditrysia</taxon>
        <taxon>Tineoidea</taxon>
        <taxon>Psychidae</taxon>
        <taxon>Oiketicinae</taxon>
        <taxon>Eumeta</taxon>
    </lineage>
</organism>
<reference evidence="2 3" key="1">
    <citation type="journal article" date="2019" name="Commun. Biol.">
        <title>The bagworm genome reveals a unique fibroin gene that provides high tensile strength.</title>
        <authorList>
            <person name="Kono N."/>
            <person name="Nakamura H."/>
            <person name="Ohtoshi R."/>
            <person name="Tomita M."/>
            <person name="Numata K."/>
            <person name="Arakawa K."/>
        </authorList>
    </citation>
    <scope>NUCLEOTIDE SEQUENCE [LARGE SCALE GENOMIC DNA]</scope>
</reference>
<name>A0A4C1ZP09_EUMVA</name>
<comment type="caution">
    <text evidence="2">The sequence shown here is derived from an EMBL/GenBank/DDBJ whole genome shotgun (WGS) entry which is preliminary data.</text>
</comment>
<dbReference type="Proteomes" id="UP000299102">
    <property type="component" value="Unassembled WGS sequence"/>
</dbReference>
<dbReference type="EMBL" id="BGZK01001973">
    <property type="protein sequence ID" value="GBP89072.1"/>
    <property type="molecule type" value="Genomic_DNA"/>
</dbReference>